<name>A0A5J5G4K7_9GAMM</name>
<organism evidence="2 3">
    <name type="scientific">Affinibrenneria salicis</name>
    <dbReference type="NCBI Taxonomy" id="2590031"/>
    <lineage>
        <taxon>Bacteria</taxon>
        <taxon>Pseudomonadati</taxon>
        <taxon>Pseudomonadota</taxon>
        <taxon>Gammaproteobacteria</taxon>
        <taxon>Enterobacterales</taxon>
        <taxon>Pectobacteriaceae</taxon>
        <taxon>Affinibrenneria</taxon>
    </lineage>
</organism>
<keyword evidence="3" id="KW-1185">Reference proteome</keyword>
<reference evidence="2 3" key="1">
    <citation type="submission" date="2019-09" db="EMBL/GenBank/DDBJ databases">
        <authorList>
            <person name="Li Y."/>
        </authorList>
    </citation>
    <scope>NUCLEOTIDE SEQUENCE [LARGE SCALE GENOMIC DNA]</scope>
    <source>
        <strain evidence="2 3">L3-3HA</strain>
    </source>
</reference>
<dbReference type="RefSeq" id="WP_150434416.1">
    <property type="nucleotide sequence ID" value="NZ_VYKJ01000003.1"/>
</dbReference>
<proteinExistence type="predicted"/>
<dbReference type="AlphaFoldDB" id="A0A5J5G4K7"/>
<gene>
    <name evidence="2" type="ORF">FJU30_07795</name>
</gene>
<comment type="caution">
    <text evidence="2">The sequence shown here is derived from an EMBL/GenBank/DDBJ whole genome shotgun (WGS) entry which is preliminary data.</text>
</comment>
<evidence type="ECO:0000313" key="2">
    <source>
        <dbReference type="EMBL" id="KAA9001144.1"/>
    </source>
</evidence>
<dbReference type="Proteomes" id="UP000335415">
    <property type="component" value="Unassembled WGS sequence"/>
</dbReference>
<evidence type="ECO:0000256" key="1">
    <source>
        <dbReference type="SAM" id="MobiDB-lite"/>
    </source>
</evidence>
<protein>
    <submittedName>
        <fullName evidence="2">Uncharacterized protein</fullName>
    </submittedName>
</protein>
<dbReference type="EMBL" id="VYKJ01000003">
    <property type="protein sequence ID" value="KAA9001144.1"/>
    <property type="molecule type" value="Genomic_DNA"/>
</dbReference>
<sequence length="138" mass="15224">MREKRYCFEQRGASRLYRRGALQCVSSRGSARRIRREQTGMRLPSVPNGEAGNGPKNEVAPVRLQGVKYDEYGVSGTKRRVLSASAGGKRLRIKPPAAYVFCASVAQNSALAHFPALSPVISYLNFFVVYNSNCRPNG</sequence>
<evidence type="ECO:0000313" key="3">
    <source>
        <dbReference type="Proteomes" id="UP000335415"/>
    </source>
</evidence>
<feature type="region of interest" description="Disordered" evidence="1">
    <location>
        <begin position="36"/>
        <end position="58"/>
    </location>
</feature>
<accession>A0A5J5G4K7</accession>